<accession>A0A194UXB0</accession>
<sequence length="324" mass="36444">MSEQLYIPPKDMPVRLVGFHSQCALYQLGEDEVDVGHAPAFEQSASADHDVMFWYIVPATGKYQGYYLIKSKWSGRVLFSRTHKSPPVGSIAGDGQYDDNYFKLEPGRGEYDGYFRLRNYHSDTVLYSRRVPKREQIGNVPASQHSRTGDQYFRFLYRDMEVVNIEFHRERGKVIDVGDEILGSKTQSNNSDLEQTLAIKFTRTEKTQHSFVFKAGLGLKMGAKFSSGVPSIVDGQVSTEFSASLEFTFGTTLEDTRQTEVSAPVRTPARHRAVVKTVARRSKMEVPYTMTLKAKGFNATATSTGVFTSACVWDIHDTISTEPL</sequence>
<dbReference type="InterPro" id="IPR035992">
    <property type="entry name" value="Ricin_B-like_lectins"/>
</dbReference>
<dbReference type="SUPFAM" id="SSF50370">
    <property type="entry name" value="Ricin B-like lectins"/>
    <property type="match status" value="1"/>
</dbReference>
<protein>
    <submittedName>
        <fullName evidence="1">Natterin-4</fullName>
    </submittedName>
</protein>
<dbReference type="AlphaFoldDB" id="A0A194UXB0"/>
<dbReference type="Gene3D" id="2.170.15.10">
    <property type="entry name" value="Proaerolysin, chain A, domain 3"/>
    <property type="match status" value="1"/>
</dbReference>
<dbReference type="Pfam" id="PF03318">
    <property type="entry name" value="ETX_MTX2"/>
    <property type="match status" value="1"/>
</dbReference>
<keyword evidence="2" id="KW-1185">Reference proteome</keyword>
<name>A0A194UXB0_CYTMA</name>
<proteinExistence type="predicted"/>
<dbReference type="PANTHER" id="PTHR39244:SF5">
    <property type="entry name" value="NATTERIN-3-LIKE"/>
    <property type="match status" value="1"/>
</dbReference>
<dbReference type="Gene3D" id="2.80.10.50">
    <property type="match status" value="1"/>
</dbReference>
<dbReference type="CDD" id="cd23424">
    <property type="entry name" value="beta-trefoil_Ricin_BEL-like"/>
    <property type="match status" value="1"/>
</dbReference>
<dbReference type="EMBL" id="KN714687">
    <property type="protein sequence ID" value="KUI56236.1"/>
    <property type="molecule type" value="Genomic_DNA"/>
</dbReference>
<dbReference type="InterPro" id="IPR004991">
    <property type="entry name" value="Aerolysin-like"/>
</dbReference>
<dbReference type="SUPFAM" id="SSF56973">
    <property type="entry name" value="Aerolisin/ETX pore-forming domain"/>
    <property type="match status" value="1"/>
</dbReference>
<evidence type="ECO:0000313" key="1">
    <source>
        <dbReference type="EMBL" id="KUI56236.1"/>
    </source>
</evidence>
<dbReference type="OrthoDB" id="4948898at2759"/>
<evidence type="ECO:0000313" key="2">
    <source>
        <dbReference type="Proteomes" id="UP000078576"/>
    </source>
</evidence>
<dbReference type="Proteomes" id="UP000078576">
    <property type="component" value="Unassembled WGS sequence"/>
</dbReference>
<reference evidence="2" key="1">
    <citation type="submission" date="2014-12" db="EMBL/GenBank/DDBJ databases">
        <title>Genome Sequence of Valsa Canker Pathogens Uncovers a Specific Adaption of Colonization on Woody Bark.</title>
        <authorList>
            <person name="Yin Z."/>
            <person name="Liu H."/>
            <person name="Gao X."/>
            <person name="Li Z."/>
            <person name="Song N."/>
            <person name="Ke X."/>
            <person name="Dai Q."/>
            <person name="Wu Y."/>
            <person name="Sun Y."/>
            <person name="Xu J.-R."/>
            <person name="Kang Z.K."/>
            <person name="Wang L."/>
            <person name="Huang L."/>
        </authorList>
    </citation>
    <scope>NUCLEOTIDE SEQUENCE [LARGE SCALE GENOMIC DNA]</scope>
    <source>
        <strain evidence="2">SXYL134</strain>
    </source>
</reference>
<organism evidence="1 2">
    <name type="scientific">Cytospora mali</name>
    <name type="common">Apple Valsa canker fungus</name>
    <name type="synonym">Valsa mali</name>
    <dbReference type="NCBI Taxonomy" id="578113"/>
    <lineage>
        <taxon>Eukaryota</taxon>
        <taxon>Fungi</taxon>
        <taxon>Dikarya</taxon>
        <taxon>Ascomycota</taxon>
        <taxon>Pezizomycotina</taxon>
        <taxon>Sordariomycetes</taxon>
        <taxon>Sordariomycetidae</taxon>
        <taxon>Diaporthales</taxon>
        <taxon>Cytosporaceae</taxon>
        <taxon>Cytospora</taxon>
    </lineage>
</organism>
<dbReference type="PANTHER" id="PTHR39244">
    <property type="entry name" value="NATTERIN-4"/>
    <property type="match status" value="1"/>
</dbReference>
<dbReference type="InterPro" id="IPR053237">
    <property type="entry name" value="Natterin_C"/>
</dbReference>
<gene>
    <name evidence="1" type="ORF">VP1G_03656</name>
</gene>